<dbReference type="EMBL" id="UGHD01000002">
    <property type="protein sequence ID" value="STO57691.1"/>
    <property type="molecule type" value="Genomic_DNA"/>
</dbReference>
<sequence length="283" mass="33231">MKLVRSRIKPFLLSVTAVVILSACTNQFAYNTLPFWIDYYLSDYVDLNASQQKQLDTDLSAFHEWHRQSELPKIQRLLHKLEADMATPLSYPQIREYHQQVNAVIYDSLSGLTPALTNLISSLSDEQAKVWLDTVNENIQEAVEKANEGDLEAQYKRRQEKLIARAEFWVQSVNDKQQRQFLEMARYQIEMRPVFYSIRNTLVAELEGILMNRNAPDLEQRINTYFTHLLAFDSEQHQNDMAIYYARRYELLQRLDRHLSDKQRAAFRDKLASYSADITDVLN</sequence>
<feature type="signal peptide" evidence="1">
    <location>
        <begin position="1"/>
        <end position="29"/>
    </location>
</feature>
<dbReference type="GeneID" id="58897470"/>
<accession>A0A377HN42</accession>
<proteinExistence type="predicted"/>
<evidence type="ECO:0000256" key="1">
    <source>
        <dbReference type="SAM" id="SignalP"/>
    </source>
</evidence>
<evidence type="ECO:0000313" key="3">
    <source>
        <dbReference type="Proteomes" id="UP000254512"/>
    </source>
</evidence>
<keyword evidence="1" id="KW-0732">Signal</keyword>
<dbReference type="RefSeq" id="WP_005505115.1">
    <property type="nucleotide sequence ID" value="NZ_CABMOB010000001.1"/>
</dbReference>
<name>A0A377HN42_GRIHO</name>
<organism evidence="2 3">
    <name type="scientific">Grimontia hollisae</name>
    <name type="common">Vibrio hollisae</name>
    <dbReference type="NCBI Taxonomy" id="673"/>
    <lineage>
        <taxon>Bacteria</taxon>
        <taxon>Pseudomonadati</taxon>
        <taxon>Pseudomonadota</taxon>
        <taxon>Gammaproteobacteria</taxon>
        <taxon>Vibrionales</taxon>
        <taxon>Vibrionaceae</taxon>
        <taxon>Grimontia</taxon>
    </lineage>
</organism>
<reference evidence="2 3" key="1">
    <citation type="submission" date="2018-06" db="EMBL/GenBank/DDBJ databases">
        <authorList>
            <consortium name="Pathogen Informatics"/>
            <person name="Doyle S."/>
        </authorList>
    </citation>
    <scope>NUCLEOTIDE SEQUENCE [LARGE SCALE GENOMIC DNA]</scope>
    <source>
        <strain evidence="2 3">NCTC11645</strain>
    </source>
</reference>
<dbReference type="STRING" id="673.AL542_16095"/>
<feature type="chain" id="PRO_5016665007" description="Lipoprotein" evidence="1">
    <location>
        <begin position="30"/>
        <end position="283"/>
    </location>
</feature>
<dbReference type="AlphaFoldDB" id="A0A377HN42"/>
<dbReference type="KEGG" id="gho:AL542_16095"/>
<dbReference type="Proteomes" id="UP000254512">
    <property type="component" value="Unassembled WGS sequence"/>
</dbReference>
<dbReference type="PROSITE" id="PS51257">
    <property type="entry name" value="PROKAR_LIPOPROTEIN"/>
    <property type="match status" value="1"/>
</dbReference>
<gene>
    <name evidence="2" type="ORF">NCTC11645_02084</name>
</gene>
<evidence type="ECO:0000313" key="2">
    <source>
        <dbReference type="EMBL" id="STO57691.1"/>
    </source>
</evidence>
<protein>
    <recommendedName>
        <fullName evidence="4">Lipoprotein</fullName>
    </recommendedName>
</protein>
<evidence type="ECO:0008006" key="4">
    <source>
        <dbReference type="Google" id="ProtNLM"/>
    </source>
</evidence>
<dbReference type="Pfam" id="PF19795">
    <property type="entry name" value="DUF6279"/>
    <property type="match status" value="1"/>
</dbReference>